<sequence>VRCDDDVLIVKMDERKRNSRENMDTRTPIAWQHRDMNHQPGVLPASSFRERYSGAGTASSSGKLSSNRSGTSRNTNTTRPLLKPKMNRNSEPPPPFRGSSASPMKDQRSTDVTSTESVSDFDSEEQRKEIIRPETRGTMHSTASMPLLAPIAPTPYGQMVYGAASTWDGEPCPVHGANSIPPVHGMPMYHPLPFAPTPYPNMYPAHHLGLRRATSVHDFNFYGPGPFMGYRLPAPAGTRAASVRGSVIMMPHKAPSLPPIPPPNLLPPLQRPRLALTEKKDQKVTTPPLPPKIPPPVKKKQELVTYKTCCKGNILVLWSILAVIAFGVVLGVVLSYIVR</sequence>
<proteinExistence type="evidence at transcript level"/>
<keyword evidence="2" id="KW-1133">Transmembrane helix</keyword>
<feature type="transmembrane region" description="Helical" evidence="2">
    <location>
        <begin position="315"/>
        <end position="338"/>
    </location>
</feature>
<feature type="non-terminal residue" evidence="3">
    <location>
        <position position="1"/>
    </location>
</feature>
<feature type="compositionally biased region" description="Low complexity" evidence="1">
    <location>
        <begin position="110"/>
        <end position="120"/>
    </location>
</feature>
<protein>
    <submittedName>
        <fullName evidence="3">Uncharacterized protein</fullName>
    </submittedName>
</protein>
<evidence type="ECO:0000256" key="1">
    <source>
        <dbReference type="SAM" id="MobiDB-lite"/>
    </source>
</evidence>
<evidence type="ECO:0000256" key="2">
    <source>
        <dbReference type="SAM" id="Phobius"/>
    </source>
</evidence>
<reference evidence="3" key="1">
    <citation type="submission" date="2008-06" db="EMBL/GenBank/DDBJ databases">
        <title>Isolation of an mRNA for a predicted protein from Artemia franciscana.</title>
        <authorList>
            <person name="Dodson V."/>
            <person name="Maceri G."/>
            <person name="Vershon A.K."/>
            <person name="Nemeroff M.E."/>
        </authorList>
    </citation>
    <scope>NUCLEOTIDE SEQUENCE</scope>
</reference>
<dbReference type="EMBL" id="EU821601">
    <property type="protein sequence ID" value="ACF40845.1"/>
    <property type="molecule type" value="mRNA"/>
</dbReference>
<organism evidence="3">
    <name type="scientific">Artemia franciscana</name>
    <name type="common">Brine shrimp</name>
    <name type="synonym">Artemia sanfranciscana</name>
    <dbReference type="NCBI Taxonomy" id="6661"/>
    <lineage>
        <taxon>Eukaryota</taxon>
        <taxon>Metazoa</taxon>
        <taxon>Ecdysozoa</taxon>
        <taxon>Arthropoda</taxon>
        <taxon>Crustacea</taxon>
        <taxon>Branchiopoda</taxon>
        <taxon>Anostraca</taxon>
        <taxon>Artemiidae</taxon>
        <taxon>Artemia</taxon>
    </lineage>
</organism>
<feature type="compositionally biased region" description="Basic and acidic residues" evidence="1">
    <location>
        <begin position="124"/>
        <end position="137"/>
    </location>
</feature>
<feature type="region of interest" description="Disordered" evidence="1">
    <location>
        <begin position="13"/>
        <end position="140"/>
    </location>
</feature>
<evidence type="ECO:0000313" key="3">
    <source>
        <dbReference type="EMBL" id="ACF40845.1"/>
    </source>
</evidence>
<accession>B5A7N6</accession>
<keyword evidence="2" id="KW-0812">Transmembrane</keyword>
<dbReference type="AlphaFoldDB" id="B5A7N6"/>
<feature type="compositionally biased region" description="Basic and acidic residues" evidence="1">
    <location>
        <begin position="13"/>
        <end position="24"/>
    </location>
</feature>
<keyword evidence="2" id="KW-0472">Membrane</keyword>
<feature type="compositionally biased region" description="Low complexity" evidence="1">
    <location>
        <begin position="59"/>
        <end position="79"/>
    </location>
</feature>
<name>B5A7N6_ARTSF</name>